<name>A0AAE9ZH45_9PROT</name>
<evidence type="ECO:0000256" key="7">
    <source>
        <dbReference type="ARBA" id="ARBA00023114"/>
    </source>
</evidence>
<dbReference type="SUPFAM" id="SSF56925">
    <property type="entry name" value="OMPA-like"/>
    <property type="match status" value="1"/>
</dbReference>
<dbReference type="RefSeq" id="WP_274494343.1">
    <property type="nucleotide sequence ID" value="NZ_CP118166.1"/>
</dbReference>
<dbReference type="CDD" id="cd07185">
    <property type="entry name" value="OmpA_C-like"/>
    <property type="match status" value="1"/>
</dbReference>
<evidence type="ECO:0000256" key="6">
    <source>
        <dbReference type="ARBA" id="ARBA00023065"/>
    </source>
</evidence>
<evidence type="ECO:0000256" key="3">
    <source>
        <dbReference type="ARBA" id="ARBA00022452"/>
    </source>
</evidence>
<feature type="chain" id="PRO_5042033540" evidence="11">
    <location>
        <begin position="23"/>
        <end position="387"/>
    </location>
</feature>
<protein>
    <submittedName>
        <fullName evidence="13">OmpA family protein</fullName>
    </submittedName>
</protein>
<dbReference type="PANTHER" id="PTHR30329:SF21">
    <property type="entry name" value="LIPOPROTEIN YIAD-RELATED"/>
    <property type="match status" value="1"/>
</dbReference>
<keyword evidence="9" id="KW-0998">Cell outer membrane</keyword>
<dbReference type="InterPro" id="IPR027385">
    <property type="entry name" value="Beta-barrel_OMP"/>
</dbReference>
<accession>A0AAE9ZH45</accession>
<evidence type="ECO:0000259" key="12">
    <source>
        <dbReference type="PROSITE" id="PS51123"/>
    </source>
</evidence>
<dbReference type="KEGG" id="hfl:PUV54_04340"/>
<evidence type="ECO:0000256" key="5">
    <source>
        <dbReference type="ARBA" id="ARBA00022729"/>
    </source>
</evidence>
<dbReference type="InterPro" id="IPR050330">
    <property type="entry name" value="Bact_OuterMem_StrucFunc"/>
</dbReference>
<dbReference type="InterPro" id="IPR006665">
    <property type="entry name" value="OmpA-like"/>
</dbReference>
<keyword evidence="8 10" id="KW-0472">Membrane</keyword>
<evidence type="ECO:0000256" key="1">
    <source>
        <dbReference type="ARBA" id="ARBA00004571"/>
    </source>
</evidence>
<evidence type="ECO:0000256" key="11">
    <source>
        <dbReference type="SAM" id="SignalP"/>
    </source>
</evidence>
<organism evidence="13 14">
    <name type="scientific">Hyphococcus flavus</name>
    <dbReference type="NCBI Taxonomy" id="1866326"/>
    <lineage>
        <taxon>Bacteria</taxon>
        <taxon>Pseudomonadati</taxon>
        <taxon>Pseudomonadota</taxon>
        <taxon>Alphaproteobacteria</taxon>
        <taxon>Parvularculales</taxon>
        <taxon>Parvularculaceae</taxon>
        <taxon>Hyphococcus</taxon>
    </lineage>
</organism>
<dbReference type="GO" id="GO:0006811">
    <property type="term" value="P:monoatomic ion transport"/>
    <property type="evidence" value="ECO:0007669"/>
    <property type="project" value="UniProtKB-KW"/>
</dbReference>
<dbReference type="Proteomes" id="UP001214043">
    <property type="component" value="Chromosome"/>
</dbReference>
<dbReference type="GO" id="GO:0046930">
    <property type="term" value="C:pore complex"/>
    <property type="evidence" value="ECO:0007669"/>
    <property type="project" value="UniProtKB-KW"/>
</dbReference>
<keyword evidence="4" id="KW-0812">Transmembrane</keyword>
<evidence type="ECO:0000256" key="9">
    <source>
        <dbReference type="ARBA" id="ARBA00023237"/>
    </source>
</evidence>
<proteinExistence type="predicted"/>
<keyword evidence="14" id="KW-1185">Reference proteome</keyword>
<dbReference type="AlphaFoldDB" id="A0AAE9ZH45"/>
<dbReference type="PROSITE" id="PS51123">
    <property type="entry name" value="OMPA_2"/>
    <property type="match status" value="1"/>
</dbReference>
<keyword evidence="7" id="KW-0626">Porin</keyword>
<keyword evidence="2" id="KW-0813">Transport</keyword>
<keyword evidence="5 11" id="KW-0732">Signal</keyword>
<sequence>MKIKTTLLAAAAMTAIAPAANAYEGLYGAIGAGLNYMGHENDVSNDGVSTTPGPFVFDSSAEHDNGIGVYTALGYDWGNNFRTELEYSYRSNDIDHINSDGAGFSGWPNGSITGDLSTHAILANLIYDFSNSSSFTPYIGAGIGVGFVDPDITGTVNPGAPTSPLSIAYGGSEASLAYQGIAGVAIGLAEGLMLDLSYRYFDTLKSEHAGTLNGAPANFDVANQSHSAFAGLRWNFGASAPAPVAPQFKDCWDGSAVPMTAECPPQVMEDTSADLDPVNFTVYFDYDKSNLTSQASDLIREASARALENDIDTVVVAGNTDTSGGSAYNQALSERRARVVRDALIANGVPADRVRMEAYGETNLAKPTADGVREPLNRRADVMISFE</sequence>
<dbReference type="InterPro" id="IPR011250">
    <property type="entry name" value="OMP/PagP_B-barrel"/>
</dbReference>
<evidence type="ECO:0000256" key="4">
    <source>
        <dbReference type="ARBA" id="ARBA00022692"/>
    </source>
</evidence>
<evidence type="ECO:0000256" key="10">
    <source>
        <dbReference type="PROSITE-ProRule" id="PRU00473"/>
    </source>
</evidence>
<dbReference type="Gene3D" id="2.40.160.20">
    <property type="match status" value="1"/>
</dbReference>
<evidence type="ECO:0000256" key="8">
    <source>
        <dbReference type="ARBA" id="ARBA00023136"/>
    </source>
</evidence>
<dbReference type="Pfam" id="PF13505">
    <property type="entry name" value="OMP_b-brl"/>
    <property type="match status" value="1"/>
</dbReference>
<evidence type="ECO:0000313" key="14">
    <source>
        <dbReference type="Proteomes" id="UP001214043"/>
    </source>
</evidence>
<dbReference type="PANTHER" id="PTHR30329">
    <property type="entry name" value="STATOR ELEMENT OF FLAGELLAR MOTOR COMPLEX"/>
    <property type="match status" value="1"/>
</dbReference>
<dbReference type="Gene3D" id="3.30.1330.60">
    <property type="entry name" value="OmpA-like domain"/>
    <property type="match status" value="1"/>
</dbReference>
<comment type="subcellular location">
    <subcellularLocation>
        <location evidence="1">Cell outer membrane</location>
        <topology evidence="1">Multi-pass membrane protein</topology>
    </subcellularLocation>
</comment>
<evidence type="ECO:0000313" key="13">
    <source>
        <dbReference type="EMBL" id="WDI32422.1"/>
    </source>
</evidence>
<feature type="signal peptide" evidence="11">
    <location>
        <begin position="1"/>
        <end position="22"/>
    </location>
</feature>
<dbReference type="SUPFAM" id="SSF103088">
    <property type="entry name" value="OmpA-like"/>
    <property type="match status" value="1"/>
</dbReference>
<reference evidence="13" key="1">
    <citation type="submission" date="2023-02" db="EMBL/GenBank/DDBJ databases">
        <title>Genome sequence of Hyphococcus flavus.</title>
        <authorList>
            <person name="Rong J.-C."/>
            <person name="Zhao Q."/>
            <person name="Yi M."/>
            <person name="Wu J.-Y."/>
        </authorList>
    </citation>
    <scope>NUCLEOTIDE SEQUENCE</scope>
    <source>
        <strain evidence="13">MCCC 1K03223</strain>
    </source>
</reference>
<dbReference type="Pfam" id="PF00691">
    <property type="entry name" value="OmpA"/>
    <property type="match status" value="1"/>
</dbReference>
<dbReference type="InterPro" id="IPR006664">
    <property type="entry name" value="OMP_bac"/>
</dbReference>
<gene>
    <name evidence="13" type="ORF">PUV54_04340</name>
</gene>
<dbReference type="PRINTS" id="PR01023">
    <property type="entry name" value="NAFLGMOTY"/>
</dbReference>
<dbReference type="GO" id="GO:0015288">
    <property type="term" value="F:porin activity"/>
    <property type="evidence" value="ECO:0007669"/>
    <property type="project" value="UniProtKB-KW"/>
</dbReference>
<dbReference type="InterPro" id="IPR036737">
    <property type="entry name" value="OmpA-like_sf"/>
</dbReference>
<dbReference type="PRINTS" id="PR01021">
    <property type="entry name" value="OMPADOMAIN"/>
</dbReference>
<dbReference type="GO" id="GO:0009279">
    <property type="term" value="C:cell outer membrane"/>
    <property type="evidence" value="ECO:0007669"/>
    <property type="project" value="UniProtKB-SubCell"/>
</dbReference>
<feature type="domain" description="OmpA-like" evidence="12">
    <location>
        <begin position="271"/>
        <end position="387"/>
    </location>
</feature>
<evidence type="ECO:0000256" key="2">
    <source>
        <dbReference type="ARBA" id="ARBA00022448"/>
    </source>
</evidence>
<keyword evidence="3" id="KW-1134">Transmembrane beta strand</keyword>
<keyword evidence="6" id="KW-0406">Ion transport</keyword>
<dbReference type="EMBL" id="CP118166">
    <property type="protein sequence ID" value="WDI32422.1"/>
    <property type="molecule type" value="Genomic_DNA"/>
</dbReference>